<evidence type="ECO:0000259" key="3">
    <source>
        <dbReference type="PROSITE" id="PS51140"/>
    </source>
</evidence>
<feature type="region of interest" description="Disordered" evidence="2">
    <location>
        <begin position="278"/>
        <end position="320"/>
    </location>
</feature>
<gene>
    <name evidence="4" type="ORF">EPI10_029526</name>
</gene>
<name>A0A5B6V276_9ROSI</name>
<dbReference type="PANTHER" id="PTHR48459:SF1">
    <property type="entry name" value="CUE DOMAIN-CONTAINING PROTEIN"/>
    <property type="match status" value="1"/>
</dbReference>
<protein>
    <submittedName>
        <fullName evidence="4">Nuclear mitotic apparatus protein 1-like isoform X2</fullName>
    </submittedName>
</protein>
<feature type="compositionally biased region" description="Basic and acidic residues" evidence="2">
    <location>
        <begin position="297"/>
        <end position="308"/>
    </location>
</feature>
<evidence type="ECO:0000313" key="5">
    <source>
        <dbReference type="Proteomes" id="UP000325315"/>
    </source>
</evidence>
<feature type="coiled-coil region" evidence="1">
    <location>
        <begin position="416"/>
        <end position="483"/>
    </location>
</feature>
<feature type="compositionally biased region" description="Basic and acidic residues" evidence="2">
    <location>
        <begin position="600"/>
        <end position="610"/>
    </location>
</feature>
<evidence type="ECO:0000313" key="4">
    <source>
        <dbReference type="EMBL" id="KAA3463100.1"/>
    </source>
</evidence>
<feature type="compositionally biased region" description="Polar residues" evidence="2">
    <location>
        <begin position="588"/>
        <end position="599"/>
    </location>
</feature>
<feature type="domain" description="CUE" evidence="3">
    <location>
        <begin position="1"/>
        <end position="35"/>
    </location>
</feature>
<dbReference type="PROSITE" id="PS51140">
    <property type="entry name" value="CUE"/>
    <property type="match status" value="1"/>
</dbReference>
<keyword evidence="5" id="KW-1185">Reference proteome</keyword>
<evidence type="ECO:0000256" key="2">
    <source>
        <dbReference type="SAM" id="MobiDB-lite"/>
    </source>
</evidence>
<comment type="caution">
    <text evidence="4">The sequence shown here is derived from an EMBL/GenBank/DDBJ whole genome shotgun (WGS) entry which is preliminary data.</text>
</comment>
<dbReference type="AlphaFoldDB" id="A0A5B6V276"/>
<feature type="compositionally biased region" description="Polar residues" evidence="2">
    <location>
        <begin position="222"/>
        <end position="243"/>
    </location>
</feature>
<dbReference type="OrthoDB" id="620544at2759"/>
<dbReference type="PANTHER" id="PTHR48459">
    <property type="entry name" value="CUE DOMAIN-CONTAINING PROTEIN"/>
    <property type="match status" value="1"/>
</dbReference>
<reference evidence="5" key="1">
    <citation type="journal article" date="2019" name="Plant Biotechnol. J.">
        <title>Genome sequencing of the Australian wild diploid species Gossypium australe highlights disease resistance and delayed gland morphogenesis.</title>
        <authorList>
            <person name="Cai Y."/>
            <person name="Cai X."/>
            <person name="Wang Q."/>
            <person name="Wang P."/>
            <person name="Zhang Y."/>
            <person name="Cai C."/>
            <person name="Xu Y."/>
            <person name="Wang K."/>
            <person name="Zhou Z."/>
            <person name="Wang C."/>
            <person name="Geng S."/>
            <person name="Li B."/>
            <person name="Dong Q."/>
            <person name="Hou Y."/>
            <person name="Wang H."/>
            <person name="Ai P."/>
            <person name="Liu Z."/>
            <person name="Yi F."/>
            <person name="Sun M."/>
            <person name="An G."/>
            <person name="Cheng J."/>
            <person name="Zhang Y."/>
            <person name="Shi Q."/>
            <person name="Xie Y."/>
            <person name="Shi X."/>
            <person name="Chang Y."/>
            <person name="Huang F."/>
            <person name="Chen Y."/>
            <person name="Hong S."/>
            <person name="Mi L."/>
            <person name="Sun Q."/>
            <person name="Zhang L."/>
            <person name="Zhou B."/>
            <person name="Peng R."/>
            <person name="Zhang X."/>
            <person name="Liu F."/>
        </authorList>
    </citation>
    <scope>NUCLEOTIDE SEQUENCE [LARGE SCALE GENOMIC DNA]</scope>
    <source>
        <strain evidence="5">cv. PA1801</strain>
    </source>
</reference>
<feature type="coiled-coil region" evidence="1">
    <location>
        <begin position="326"/>
        <end position="372"/>
    </location>
</feature>
<proteinExistence type="predicted"/>
<dbReference type="GO" id="GO:0043130">
    <property type="term" value="F:ubiquitin binding"/>
    <property type="evidence" value="ECO:0007669"/>
    <property type="project" value="InterPro"/>
</dbReference>
<feature type="region of interest" description="Disordered" evidence="2">
    <location>
        <begin position="567"/>
        <end position="610"/>
    </location>
</feature>
<dbReference type="EMBL" id="SMMG02000009">
    <property type="protein sequence ID" value="KAA3463100.1"/>
    <property type="molecule type" value="Genomic_DNA"/>
</dbReference>
<accession>A0A5B6V276</accession>
<feature type="region of interest" description="Disordered" evidence="2">
    <location>
        <begin position="219"/>
        <end position="243"/>
    </location>
</feature>
<keyword evidence="1" id="KW-0175">Coiled coil</keyword>
<sequence length="628" mass="68403">MDIFPQVDSRILKAVAIENSKDVDAAAEIVLSEILPYLSNRTVVGSSSSQNRSPPVQSNKGSFFYDLVVDLFFPALCFGSFATVDEEESNQSWPNNVLLGKTACSSAEPLFKPNKVARDIGLTGAATNVDSVEPPNAASTSIFHENKNNEPADIETDELILLGSSERSGESGKDRSGVILNTSGIESSLLNVNHEIRESGSSSKDQPIDIENGFVRARHASSDTADNSTSLLENTGTSGSSSGHLIFDGPVDLHAVSCRNSSLNATLVGEENAVAALVPSSSQEQMQEALRAGLHSESSHSSDSEKQESGALGNIKDDTFNPVVSRSSQTCRIDLLEEVIEDAKNNKAMQSIMNLMREVELQEEAAEQAKEECTRGGSDILVKVEELKQMLPHAKEANDMPLASLLQHAGEVYGEKAILATEVRELQSRLHSLSEERDRSLSILDEMHQTLEARQAAAKELMKAAEQEKLEKEESALNALAEQEAIMLKVVQESETLQQEAEENSKLREFLMDCGQIVDSLQGEISVICQDVRLLKEKFDERIPLSKSISSSQTSCILASSSSSLKSMASDLGPEQGEATKILERKSLTPSVDMQSPKSRSSEEQYKADDKELLDEGWEFFDDAEIKI</sequence>
<dbReference type="CDD" id="cd14279">
    <property type="entry name" value="CUE"/>
    <property type="match status" value="1"/>
</dbReference>
<organism evidence="4 5">
    <name type="scientific">Gossypium australe</name>
    <dbReference type="NCBI Taxonomy" id="47621"/>
    <lineage>
        <taxon>Eukaryota</taxon>
        <taxon>Viridiplantae</taxon>
        <taxon>Streptophyta</taxon>
        <taxon>Embryophyta</taxon>
        <taxon>Tracheophyta</taxon>
        <taxon>Spermatophyta</taxon>
        <taxon>Magnoliopsida</taxon>
        <taxon>eudicotyledons</taxon>
        <taxon>Gunneridae</taxon>
        <taxon>Pentapetalae</taxon>
        <taxon>rosids</taxon>
        <taxon>malvids</taxon>
        <taxon>Malvales</taxon>
        <taxon>Malvaceae</taxon>
        <taxon>Malvoideae</taxon>
        <taxon>Gossypium</taxon>
    </lineage>
</organism>
<dbReference type="InterPro" id="IPR003892">
    <property type="entry name" value="CUE"/>
</dbReference>
<dbReference type="Proteomes" id="UP000325315">
    <property type="component" value="Unassembled WGS sequence"/>
</dbReference>
<evidence type="ECO:0000256" key="1">
    <source>
        <dbReference type="SAM" id="Coils"/>
    </source>
</evidence>